<keyword evidence="1" id="KW-1133">Transmembrane helix</keyword>
<proteinExistence type="predicted"/>
<comment type="caution">
    <text evidence="2">The sequence shown here is derived from an EMBL/GenBank/DDBJ whole genome shotgun (WGS) entry which is preliminary data.</text>
</comment>
<dbReference type="EMBL" id="BARS01015633">
    <property type="protein sequence ID" value="GAF92660.1"/>
    <property type="molecule type" value="Genomic_DNA"/>
</dbReference>
<keyword evidence="1" id="KW-0472">Membrane</keyword>
<name>X0UW17_9ZZZZ</name>
<evidence type="ECO:0008006" key="3">
    <source>
        <dbReference type="Google" id="ProtNLM"/>
    </source>
</evidence>
<dbReference type="AlphaFoldDB" id="X0UW17"/>
<accession>X0UW17</accession>
<feature type="transmembrane region" description="Helical" evidence="1">
    <location>
        <begin position="31"/>
        <end position="47"/>
    </location>
</feature>
<gene>
    <name evidence="2" type="ORF">S01H1_25841</name>
</gene>
<evidence type="ECO:0000256" key="1">
    <source>
        <dbReference type="SAM" id="Phobius"/>
    </source>
</evidence>
<organism evidence="2">
    <name type="scientific">marine sediment metagenome</name>
    <dbReference type="NCBI Taxonomy" id="412755"/>
    <lineage>
        <taxon>unclassified sequences</taxon>
        <taxon>metagenomes</taxon>
        <taxon>ecological metagenomes</taxon>
    </lineage>
</organism>
<feature type="non-terminal residue" evidence="2">
    <location>
        <position position="48"/>
    </location>
</feature>
<sequence>MSFVATIADGISDRLNPIVIKELRQLVQSRFVTVAIMIFLSIQVIVIG</sequence>
<keyword evidence="1" id="KW-0812">Transmembrane</keyword>
<reference evidence="2" key="1">
    <citation type="journal article" date="2014" name="Front. Microbiol.">
        <title>High frequency of phylogenetically diverse reductive dehalogenase-homologous genes in deep subseafloor sedimentary metagenomes.</title>
        <authorList>
            <person name="Kawai M."/>
            <person name="Futagami T."/>
            <person name="Toyoda A."/>
            <person name="Takaki Y."/>
            <person name="Nishi S."/>
            <person name="Hori S."/>
            <person name="Arai W."/>
            <person name="Tsubouchi T."/>
            <person name="Morono Y."/>
            <person name="Uchiyama I."/>
            <person name="Ito T."/>
            <person name="Fujiyama A."/>
            <person name="Inagaki F."/>
            <person name="Takami H."/>
        </authorList>
    </citation>
    <scope>NUCLEOTIDE SEQUENCE</scope>
    <source>
        <strain evidence="2">Expedition CK06-06</strain>
    </source>
</reference>
<evidence type="ECO:0000313" key="2">
    <source>
        <dbReference type="EMBL" id="GAF92660.1"/>
    </source>
</evidence>
<protein>
    <recommendedName>
        <fullName evidence="3">ABC transmembrane type-1 domain-containing protein</fullName>
    </recommendedName>
</protein>